<evidence type="ECO:0000256" key="2">
    <source>
        <dbReference type="ARBA" id="ARBA00022777"/>
    </source>
</evidence>
<dbReference type="RefSeq" id="WP_378066295.1">
    <property type="nucleotide sequence ID" value="NZ_JBHSBL010000007.1"/>
</dbReference>
<dbReference type="InterPro" id="IPR050861">
    <property type="entry name" value="Dihydroxyacetone_Kinase"/>
</dbReference>
<feature type="domain" description="DhaL" evidence="3">
    <location>
        <begin position="4"/>
        <end position="204"/>
    </location>
</feature>
<keyword evidence="5" id="KW-1185">Reference proteome</keyword>
<reference evidence="5" key="1">
    <citation type="journal article" date="2019" name="Int. J. Syst. Evol. Microbiol.">
        <title>The Global Catalogue of Microorganisms (GCM) 10K type strain sequencing project: providing services to taxonomists for standard genome sequencing and annotation.</title>
        <authorList>
            <consortium name="The Broad Institute Genomics Platform"/>
            <consortium name="The Broad Institute Genome Sequencing Center for Infectious Disease"/>
            <person name="Wu L."/>
            <person name="Ma J."/>
        </authorList>
    </citation>
    <scope>NUCLEOTIDE SEQUENCE [LARGE SCALE GENOMIC DNA]</scope>
    <source>
        <strain evidence="5">TBRC 5832</strain>
    </source>
</reference>
<name>A0ABV8IM58_9ACTN</name>
<dbReference type="PROSITE" id="PS51480">
    <property type="entry name" value="DHAL"/>
    <property type="match status" value="1"/>
</dbReference>
<sequence>MDVTLATAWLRAVADSVAAEADELTRLDSAIGDGDHGVNLRRGFTAVTALLDGTGFTGVGDVFVRSGGTLISKVGGASGPLYGSVFRALGKALPPGPSATLPDLAGGLRAGLEAVRALGGAAPGDKTIVDAYEPALAAFEEAVAGGAALPEAAAGAARAAGDGARATIPLTARKGRASYLGERSAGHQDPGATSTWLIFQALADVTAP</sequence>
<dbReference type="EMBL" id="JBHSBL010000007">
    <property type="protein sequence ID" value="MFC4065268.1"/>
    <property type="molecule type" value="Genomic_DNA"/>
</dbReference>
<evidence type="ECO:0000256" key="1">
    <source>
        <dbReference type="ARBA" id="ARBA00022679"/>
    </source>
</evidence>
<evidence type="ECO:0000259" key="3">
    <source>
        <dbReference type="PROSITE" id="PS51480"/>
    </source>
</evidence>
<dbReference type="EC" id="2.7.1.121" evidence="4"/>
<dbReference type="NCBIfam" id="TIGR02365">
    <property type="entry name" value="dha_L_ycgS"/>
    <property type="match status" value="1"/>
</dbReference>
<dbReference type="GO" id="GO:0047324">
    <property type="term" value="F:phosphoenolpyruvate-glycerone phosphotransferase activity"/>
    <property type="evidence" value="ECO:0007669"/>
    <property type="project" value="UniProtKB-EC"/>
</dbReference>
<comment type="caution">
    <text evidence="4">The sequence shown here is derived from an EMBL/GenBank/DDBJ whole genome shotgun (WGS) entry which is preliminary data.</text>
</comment>
<dbReference type="InterPro" id="IPR036117">
    <property type="entry name" value="DhaL_dom_sf"/>
</dbReference>
<dbReference type="PANTHER" id="PTHR28629">
    <property type="entry name" value="TRIOKINASE/FMN CYCLASE"/>
    <property type="match status" value="1"/>
</dbReference>
<accession>A0ABV8IM58</accession>
<proteinExistence type="predicted"/>
<evidence type="ECO:0000313" key="5">
    <source>
        <dbReference type="Proteomes" id="UP001595867"/>
    </source>
</evidence>
<dbReference type="Pfam" id="PF02734">
    <property type="entry name" value="Dak2"/>
    <property type="match status" value="1"/>
</dbReference>
<dbReference type="SUPFAM" id="SSF101473">
    <property type="entry name" value="DhaL-like"/>
    <property type="match status" value="1"/>
</dbReference>
<dbReference type="InterPro" id="IPR004007">
    <property type="entry name" value="DhaL_dom"/>
</dbReference>
<dbReference type="Gene3D" id="1.25.40.340">
    <property type="match status" value="1"/>
</dbReference>
<protein>
    <submittedName>
        <fullName evidence="4">Dihydroxyacetone kinase subunit DhaL</fullName>
        <ecNumber evidence="4">2.7.1.121</ecNumber>
    </submittedName>
</protein>
<dbReference type="PANTHER" id="PTHR28629:SF4">
    <property type="entry name" value="TRIOKINASE_FMN CYCLASE"/>
    <property type="match status" value="1"/>
</dbReference>
<keyword evidence="1 4" id="KW-0808">Transferase</keyword>
<dbReference type="Proteomes" id="UP001595867">
    <property type="component" value="Unassembled WGS sequence"/>
</dbReference>
<organism evidence="4 5">
    <name type="scientific">Actinoplanes subglobosus</name>
    <dbReference type="NCBI Taxonomy" id="1547892"/>
    <lineage>
        <taxon>Bacteria</taxon>
        <taxon>Bacillati</taxon>
        <taxon>Actinomycetota</taxon>
        <taxon>Actinomycetes</taxon>
        <taxon>Micromonosporales</taxon>
        <taxon>Micromonosporaceae</taxon>
        <taxon>Actinoplanes</taxon>
    </lineage>
</organism>
<evidence type="ECO:0000313" key="4">
    <source>
        <dbReference type="EMBL" id="MFC4065268.1"/>
    </source>
</evidence>
<keyword evidence="2 4" id="KW-0418">Kinase</keyword>
<gene>
    <name evidence="4" type="primary">dhaL</name>
    <name evidence="4" type="ORF">ACFO0C_10005</name>
</gene>
<dbReference type="InterPro" id="IPR012737">
    <property type="entry name" value="DhaK_L_YcgS"/>
</dbReference>
<dbReference type="SMART" id="SM01120">
    <property type="entry name" value="Dak2"/>
    <property type="match status" value="1"/>
</dbReference>